<keyword evidence="1" id="KW-0812">Transmembrane</keyword>
<name>D8J6N9_HALJB</name>
<feature type="transmembrane region" description="Helical" evidence="1">
    <location>
        <begin position="162"/>
        <end position="180"/>
    </location>
</feature>
<dbReference type="eggNOG" id="arCOG04662">
    <property type="taxonomic scope" value="Archaea"/>
</dbReference>
<dbReference type="OrthoDB" id="313603at2157"/>
<dbReference type="EMBL" id="AOHV01000042">
    <property type="protein sequence ID" value="ELY34039.1"/>
    <property type="molecule type" value="Genomic_DNA"/>
</dbReference>
<accession>D8J6N9</accession>
<keyword evidence="1" id="KW-0472">Membrane</keyword>
<evidence type="ECO:0000313" key="2">
    <source>
        <dbReference type="EMBL" id="ADJ13916.1"/>
    </source>
</evidence>
<dbReference type="InterPro" id="IPR014509">
    <property type="entry name" value="YjdF-like"/>
</dbReference>
<reference evidence="2 4" key="1">
    <citation type="journal article" date="2010" name="J. Bacteriol.">
        <title>Complete genome sequence of Halalkalicoccus jeotgali B3(T), an extremely halophilic archaeon.</title>
        <authorList>
            <person name="Roh S.W."/>
            <person name="Nam Y.D."/>
            <person name="Nam S.H."/>
            <person name="Choi S.H."/>
            <person name="Park H.S."/>
            <person name="Bae J.W."/>
        </authorList>
    </citation>
    <scope>NUCLEOTIDE SEQUENCE [LARGE SCALE GENOMIC DNA]</scope>
    <source>
        <strain evidence="2">B3</strain>
        <strain evidence="4">DSM 18796 / CECT 7217 / JCM 14584 / KCTC 4019 / B3</strain>
    </source>
</reference>
<dbReference type="HOGENOM" id="CLU_070751_2_0_2"/>
<dbReference type="EMBL" id="CP002062">
    <property type="protein sequence ID" value="ADJ13916.1"/>
    <property type="molecule type" value="Genomic_DNA"/>
</dbReference>
<dbReference type="Proteomes" id="UP000011645">
    <property type="component" value="Unassembled WGS sequence"/>
</dbReference>
<dbReference type="PATRIC" id="fig|795797.18.peg.529"/>
<reference evidence="3 5" key="2">
    <citation type="journal article" date="2014" name="PLoS Genet.">
        <title>Phylogenetically driven sequencing of extremely halophilic archaea reveals strategies for static and dynamic osmo-response.</title>
        <authorList>
            <person name="Becker E.A."/>
            <person name="Seitzer P.M."/>
            <person name="Tritt A."/>
            <person name="Larsen D."/>
            <person name="Krusor M."/>
            <person name="Yao A.I."/>
            <person name="Wu D."/>
            <person name="Madern D."/>
            <person name="Eisen J.A."/>
            <person name="Darling A.E."/>
            <person name="Facciotti M.T."/>
        </authorList>
    </citation>
    <scope>NUCLEOTIDE SEQUENCE [LARGE SCALE GENOMIC DNA]</scope>
    <source>
        <strain evidence="3">B3</strain>
        <strain evidence="5">DSM 18796 / CECT 7217 / JCM 14584 / KCTC 4019 / B3</strain>
    </source>
</reference>
<gene>
    <name evidence="2" type="ordered locus">HacjB3_02615</name>
    <name evidence="3" type="ORF">C497_16707</name>
</gene>
<evidence type="ECO:0000313" key="4">
    <source>
        <dbReference type="Proteomes" id="UP000000390"/>
    </source>
</evidence>
<organism evidence="2 4">
    <name type="scientific">Halalkalicoccus jeotgali (strain DSM 18796 / CECT 7217 / JCM 14584 / KCTC 4019 / B3)</name>
    <dbReference type="NCBI Taxonomy" id="795797"/>
    <lineage>
        <taxon>Archaea</taxon>
        <taxon>Methanobacteriati</taxon>
        <taxon>Methanobacteriota</taxon>
        <taxon>Stenosarchaea group</taxon>
        <taxon>Halobacteria</taxon>
        <taxon>Halobacteriales</taxon>
        <taxon>Halococcaceae</taxon>
        <taxon>Halalkalicoccus</taxon>
    </lineage>
</organism>
<keyword evidence="1" id="KW-1133">Transmembrane helix</keyword>
<dbReference type="RefSeq" id="WP_008418270.1">
    <property type="nucleotide sequence ID" value="NC_014297.1"/>
</dbReference>
<dbReference type="AlphaFoldDB" id="D8J6N9"/>
<feature type="transmembrane region" description="Helical" evidence="1">
    <location>
        <begin position="123"/>
        <end position="142"/>
    </location>
</feature>
<proteinExistence type="predicted"/>
<evidence type="ECO:0000313" key="5">
    <source>
        <dbReference type="Proteomes" id="UP000011645"/>
    </source>
</evidence>
<dbReference type="KEGG" id="hje:HacjB3_02615"/>
<evidence type="ECO:0000256" key="1">
    <source>
        <dbReference type="SAM" id="Phobius"/>
    </source>
</evidence>
<sequence>MTGPKPSQTTVAHRVEYGIKSGIVSVLVVGIRRRDPGAIVNAGLGLAAASLPDVLEHRYDLEFRPWQRVYATIAMLTHAFGMLGPYDDVWWWDHLTHTHSATLLSGIVYAVSRRRGRDPRPDVIGVVACVGVLWELMEYIIHRTADRLGIEPILITYSKFDIVFDLVFDLLGAALVLVFGEQLLENFIDDTTRSP</sequence>
<keyword evidence="5" id="KW-1185">Reference proteome</keyword>
<dbReference type="GeneID" id="9418323"/>
<dbReference type="Proteomes" id="UP000000390">
    <property type="component" value="Chromosome"/>
</dbReference>
<protein>
    <submittedName>
        <fullName evidence="2">Uncharacterized protein</fullName>
    </submittedName>
</protein>
<dbReference type="Pfam" id="PF09997">
    <property type="entry name" value="DUF2238"/>
    <property type="match status" value="1"/>
</dbReference>
<evidence type="ECO:0000313" key="3">
    <source>
        <dbReference type="EMBL" id="ELY34039.1"/>
    </source>
</evidence>